<dbReference type="InterPro" id="IPR048519">
    <property type="entry name" value="Gfd2/YDR514C-like_C"/>
</dbReference>
<organism evidence="2 3">
    <name type="scientific">Ampelomyces quisqualis</name>
    <name type="common">Powdery mildew agent</name>
    <dbReference type="NCBI Taxonomy" id="50730"/>
    <lineage>
        <taxon>Eukaryota</taxon>
        <taxon>Fungi</taxon>
        <taxon>Dikarya</taxon>
        <taxon>Ascomycota</taxon>
        <taxon>Pezizomycotina</taxon>
        <taxon>Dothideomycetes</taxon>
        <taxon>Pleosporomycetidae</taxon>
        <taxon>Pleosporales</taxon>
        <taxon>Pleosporineae</taxon>
        <taxon>Phaeosphaeriaceae</taxon>
        <taxon>Ampelomyces</taxon>
    </lineage>
</organism>
<name>A0A6A5Q9S4_AMPQU</name>
<dbReference type="GO" id="GO:0005634">
    <property type="term" value="C:nucleus"/>
    <property type="evidence" value="ECO:0007669"/>
    <property type="project" value="TreeGrafter"/>
</dbReference>
<evidence type="ECO:0000259" key="1">
    <source>
        <dbReference type="Pfam" id="PF21762"/>
    </source>
</evidence>
<dbReference type="Proteomes" id="UP000800096">
    <property type="component" value="Unassembled WGS sequence"/>
</dbReference>
<feature type="domain" description="Gfd2/YDR514C-like C-terminal" evidence="1">
    <location>
        <begin position="50"/>
        <end position="232"/>
    </location>
</feature>
<evidence type="ECO:0000313" key="3">
    <source>
        <dbReference type="Proteomes" id="UP000800096"/>
    </source>
</evidence>
<accession>A0A6A5Q9S4</accession>
<reference evidence="2" key="1">
    <citation type="journal article" date="2020" name="Stud. Mycol.">
        <title>101 Dothideomycetes genomes: a test case for predicting lifestyles and emergence of pathogens.</title>
        <authorList>
            <person name="Haridas S."/>
            <person name="Albert R."/>
            <person name="Binder M."/>
            <person name="Bloem J."/>
            <person name="Labutti K."/>
            <person name="Salamov A."/>
            <person name="Andreopoulos B."/>
            <person name="Baker S."/>
            <person name="Barry K."/>
            <person name="Bills G."/>
            <person name="Bluhm B."/>
            <person name="Cannon C."/>
            <person name="Castanera R."/>
            <person name="Culley D."/>
            <person name="Daum C."/>
            <person name="Ezra D."/>
            <person name="Gonzalez J."/>
            <person name="Henrissat B."/>
            <person name="Kuo A."/>
            <person name="Liang C."/>
            <person name="Lipzen A."/>
            <person name="Lutzoni F."/>
            <person name="Magnuson J."/>
            <person name="Mondo S."/>
            <person name="Nolan M."/>
            <person name="Ohm R."/>
            <person name="Pangilinan J."/>
            <person name="Park H.-J."/>
            <person name="Ramirez L."/>
            <person name="Alfaro M."/>
            <person name="Sun H."/>
            <person name="Tritt A."/>
            <person name="Yoshinaga Y."/>
            <person name="Zwiers L.-H."/>
            <person name="Turgeon B."/>
            <person name="Goodwin S."/>
            <person name="Spatafora J."/>
            <person name="Crous P."/>
            <person name="Grigoriev I."/>
        </authorList>
    </citation>
    <scope>NUCLEOTIDE SEQUENCE</scope>
    <source>
        <strain evidence="2">HMLAC05119</strain>
    </source>
</reference>
<gene>
    <name evidence="2" type="ORF">BDU57DRAFT_564862</name>
</gene>
<evidence type="ECO:0000313" key="2">
    <source>
        <dbReference type="EMBL" id="KAF1912173.1"/>
    </source>
</evidence>
<proteinExistence type="predicted"/>
<dbReference type="Pfam" id="PF21762">
    <property type="entry name" value="DEDDh_C"/>
    <property type="match status" value="1"/>
</dbReference>
<protein>
    <recommendedName>
        <fullName evidence="1">Gfd2/YDR514C-like C-terminal domain-containing protein</fullName>
    </recommendedName>
</protein>
<sequence length="330" mass="36921">MSNVSHTRKMNNLRSLLASKPQKEVLRLYLYQRHDNLFKQAILVTFYRKWSERPPYGLTEIGITTYDRQQVNSGFPCPPGPHAEDLLAHVWSIHLRLRSNAHLPSTDASPCAFHFGSSVFVTHSEAAQLLHQVWHQPIDAMDLSKGDRPIICLSYGDNDALGRVRTGDVDFTPNKIATTIAVLNAQDIAIQARITSSKSATIDYILPIFKITPYHVSNAGNAATYITVLAFLSVLRDEIYGAESNPRAKPGRWGISSTKPAQNVMQWLMERPTPAPPFGVTTYCSRCSSFVHSAWECPNTDFVCTKCSASQAKWRQENAATHMEGLCVFR</sequence>
<dbReference type="PANTHER" id="PTHR28083:SF1">
    <property type="entry name" value="GOOD FOR FULL DBP5 ACTIVITY PROTEIN 2"/>
    <property type="match status" value="1"/>
</dbReference>
<dbReference type="OrthoDB" id="3758270at2759"/>
<dbReference type="PANTHER" id="PTHR28083">
    <property type="entry name" value="GOOD FOR FULL DBP5 ACTIVITY PROTEIN 2"/>
    <property type="match status" value="1"/>
</dbReference>
<dbReference type="InterPro" id="IPR040151">
    <property type="entry name" value="Gfd2/YDR514C-like"/>
</dbReference>
<dbReference type="EMBL" id="ML979141">
    <property type="protein sequence ID" value="KAF1912173.1"/>
    <property type="molecule type" value="Genomic_DNA"/>
</dbReference>
<dbReference type="AlphaFoldDB" id="A0A6A5Q9S4"/>
<keyword evidence="3" id="KW-1185">Reference proteome</keyword>